<comment type="caution">
    <text evidence="1">The sequence shown here is derived from an EMBL/GenBank/DDBJ whole genome shotgun (WGS) entry which is preliminary data.</text>
</comment>
<evidence type="ECO:0000313" key="1">
    <source>
        <dbReference type="EMBL" id="KAL0325325.1"/>
    </source>
</evidence>
<dbReference type="CDD" id="cd00303">
    <property type="entry name" value="retropepsin_like"/>
    <property type="match status" value="1"/>
</dbReference>
<dbReference type="AlphaFoldDB" id="A0AAW2M1K3"/>
<organism evidence="1">
    <name type="scientific">Sesamum radiatum</name>
    <name type="common">Black benniseed</name>
    <dbReference type="NCBI Taxonomy" id="300843"/>
    <lineage>
        <taxon>Eukaryota</taxon>
        <taxon>Viridiplantae</taxon>
        <taxon>Streptophyta</taxon>
        <taxon>Embryophyta</taxon>
        <taxon>Tracheophyta</taxon>
        <taxon>Spermatophyta</taxon>
        <taxon>Magnoliopsida</taxon>
        <taxon>eudicotyledons</taxon>
        <taxon>Gunneridae</taxon>
        <taxon>Pentapetalae</taxon>
        <taxon>asterids</taxon>
        <taxon>lamiids</taxon>
        <taxon>Lamiales</taxon>
        <taxon>Pedaliaceae</taxon>
        <taxon>Sesamum</taxon>
    </lineage>
</organism>
<accession>A0AAW2M1K3</accession>
<name>A0AAW2M1K3_SESRA</name>
<reference evidence="1" key="2">
    <citation type="journal article" date="2024" name="Plant">
        <title>Genomic evolution and insights into agronomic trait innovations of Sesamum species.</title>
        <authorList>
            <person name="Miao H."/>
            <person name="Wang L."/>
            <person name="Qu L."/>
            <person name="Liu H."/>
            <person name="Sun Y."/>
            <person name="Le M."/>
            <person name="Wang Q."/>
            <person name="Wei S."/>
            <person name="Zheng Y."/>
            <person name="Lin W."/>
            <person name="Duan Y."/>
            <person name="Cao H."/>
            <person name="Xiong S."/>
            <person name="Wang X."/>
            <person name="Wei L."/>
            <person name="Li C."/>
            <person name="Ma Q."/>
            <person name="Ju M."/>
            <person name="Zhao R."/>
            <person name="Li G."/>
            <person name="Mu C."/>
            <person name="Tian Q."/>
            <person name="Mei H."/>
            <person name="Zhang T."/>
            <person name="Gao T."/>
            <person name="Zhang H."/>
        </authorList>
    </citation>
    <scope>NUCLEOTIDE SEQUENCE</scope>
    <source>
        <strain evidence="1">G02</strain>
    </source>
</reference>
<dbReference type="PANTHER" id="PTHR33240">
    <property type="entry name" value="OS08G0508500 PROTEIN"/>
    <property type="match status" value="1"/>
</dbReference>
<reference evidence="1" key="1">
    <citation type="submission" date="2020-06" db="EMBL/GenBank/DDBJ databases">
        <authorList>
            <person name="Li T."/>
            <person name="Hu X."/>
            <person name="Zhang T."/>
            <person name="Song X."/>
            <person name="Zhang H."/>
            <person name="Dai N."/>
            <person name="Sheng W."/>
            <person name="Hou X."/>
            <person name="Wei L."/>
        </authorList>
    </citation>
    <scope>NUCLEOTIDE SEQUENCE</scope>
    <source>
        <strain evidence="1">G02</strain>
        <tissue evidence="1">Leaf</tissue>
    </source>
</reference>
<proteinExistence type="predicted"/>
<sequence>MQLARQGKISLEKDSAATNLMSTKCGSLDGKKVSCNTTCTINEDNLLEKKDSSNVNKCMSTITFTDEDLLLGYKPHNHPLFVAGYACEQKVNKILIDGIFSVNILPLRTLKELGISIDEFSNSRLMIQGFNQGGQRAIGVIRMELLMDDMMSTALFHVIDTKTSYNMLLRRPWLHENFVVPSTWHQCFKYCRNGIVRKVLGDSKPFTEDESHFADAKYYIEDAKKGKEVMYPEEPRSYNSQSIRKIDSSSIKVELSKGLTFSLTQINMKQQSKPPLKEFVPSTREEEGGHKALAIDEKGFDPKAFKLLIKARYNPKKNLKLGKLPPEATSKKLCGLNATQVMLKENGHAIQDSRVGLGFTLPKPIRIAIKRTSSNYATEGCSSTKDDKKREKLRDSVFNRLGPHERMMHGTTITTLAISCGKVLKVKAQTMIFTQAQYDEDDRESVASSNYIISSGNSHDEYNAFDRGQILTRVGWSVYYGAYKLVVEDGLRIGPINKKLLK</sequence>
<protein>
    <submittedName>
        <fullName evidence="1">Uncharacterized protein</fullName>
    </submittedName>
</protein>
<dbReference type="EMBL" id="JACGWJ010000023">
    <property type="protein sequence ID" value="KAL0325325.1"/>
    <property type="molecule type" value="Genomic_DNA"/>
</dbReference>
<gene>
    <name evidence="1" type="ORF">Sradi_5101800</name>
</gene>
<dbReference type="PANTHER" id="PTHR33240:SF15">
    <property type="entry name" value="GAG-PRO-LIKE PROTEIN"/>
    <property type="match status" value="1"/>
</dbReference>